<proteinExistence type="predicted"/>
<keyword evidence="1" id="KW-0812">Transmembrane</keyword>
<organism evidence="2 3">
    <name type="scientific">Photobacterium swingsii</name>
    <dbReference type="NCBI Taxonomy" id="680026"/>
    <lineage>
        <taxon>Bacteria</taxon>
        <taxon>Pseudomonadati</taxon>
        <taxon>Pseudomonadota</taxon>
        <taxon>Gammaproteobacteria</taxon>
        <taxon>Vibrionales</taxon>
        <taxon>Vibrionaceae</taxon>
        <taxon>Photobacterium</taxon>
    </lineage>
</organism>
<keyword evidence="1" id="KW-0472">Membrane</keyword>
<keyword evidence="3" id="KW-1185">Reference proteome</keyword>
<dbReference type="RefSeq" id="WP_048901124.1">
    <property type="nucleotide sequence ID" value="NZ_AP024853.1"/>
</dbReference>
<feature type="transmembrane region" description="Helical" evidence="1">
    <location>
        <begin position="77"/>
        <end position="97"/>
    </location>
</feature>
<dbReference type="OrthoDB" id="6401698at2"/>
<dbReference type="AlphaFoldDB" id="A0A0J8V6K2"/>
<evidence type="ECO:0000256" key="1">
    <source>
        <dbReference type="SAM" id="Phobius"/>
    </source>
</evidence>
<dbReference type="Proteomes" id="UP000240481">
    <property type="component" value="Unassembled WGS sequence"/>
</dbReference>
<gene>
    <name evidence="2" type="ORF">C9I94_24530</name>
</gene>
<feature type="transmembrane region" description="Helical" evidence="1">
    <location>
        <begin position="31"/>
        <end position="54"/>
    </location>
</feature>
<evidence type="ECO:0000313" key="3">
    <source>
        <dbReference type="Proteomes" id="UP000240481"/>
    </source>
</evidence>
<sequence length="202" mass="22602">MFNQSEVKRFIMKYGNKVIFPNFANKLTSTIVISGLGLIVTPAPIKVVFFNWLIDVFNLNSGVPVTLPDVSSGTADFTYGLTLVAIGLVFNLIRYWFEFKTNERESAVKLEHRKKLLSDVRKALSVDGLTNRQFRKSTEYAQIKKYLSADTIKAVEGEHTKGPGSSEIIRIVVGEARGSGVNPFKNSVLDELADIEIEWNLI</sequence>
<evidence type="ECO:0000313" key="2">
    <source>
        <dbReference type="EMBL" id="PSW18453.1"/>
    </source>
</evidence>
<comment type="caution">
    <text evidence="2">The sequence shown here is derived from an EMBL/GenBank/DDBJ whole genome shotgun (WGS) entry which is preliminary data.</text>
</comment>
<reference evidence="2 3" key="1">
    <citation type="submission" date="2018-01" db="EMBL/GenBank/DDBJ databases">
        <title>Whole genome sequencing of Histamine producing bacteria.</title>
        <authorList>
            <person name="Butler K."/>
        </authorList>
    </citation>
    <scope>NUCLEOTIDE SEQUENCE [LARGE SCALE GENOMIC DNA]</scope>
    <source>
        <strain evidence="2 3">DSM 24669</strain>
    </source>
</reference>
<name>A0A0J8V6K2_9GAMM</name>
<keyword evidence="1" id="KW-1133">Transmembrane helix</keyword>
<accession>A0A0J8V6K2</accession>
<dbReference type="EMBL" id="PYLZ01000030">
    <property type="protein sequence ID" value="PSW18453.1"/>
    <property type="molecule type" value="Genomic_DNA"/>
</dbReference>
<protein>
    <submittedName>
        <fullName evidence="2">Uncharacterized protein</fullName>
    </submittedName>
</protein>